<feature type="region of interest" description="Disordered" evidence="9">
    <location>
        <begin position="223"/>
        <end position="252"/>
    </location>
</feature>
<comment type="similarity">
    <text evidence="2 7">Belongs to the E2F/DP family.</text>
</comment>
<dbReference type="GO" id="GO:0000981">
    <property type="term" value="F:DNA-binding transcription factor activity, RNA polymerase II-specific"/>
    <property type="evidence" value="ECO:0007669"/>
    <property type="project" value="TreeGrafter"/>
</dbReference>
<dbReference type="GO" id="GO:0046983">
    <property type="term" value="F:protein dimerization activity"/>
    <property type="evidence" value="ECO:0007669"/>
    <property type="project" value="InterPro"/>
</dbReference>
<protein>
    <recommendedName>
        <fullName evidence="10">E2F/DP family winged-helix DNA-binding domain-containing protein</fullName>
    </recommendedName>
</protein>
<dbReference type="InterPro" id="IPR032198">
    <property type="entry name" value="E2F_CC-MB"/>
</dbReference>
<evidence type="ECO:0000256" key="1">
    <source>
        <dbReference type="ARBA" id="ARBA00004123"/>
    </source>
</evidence>
<dbReference type="AlphaFoldDB" id="E4WRZ9"/>
<evidence type="ECO:0000256" key="2">
    <source>
        <dbReference type="ARBA" id="ARBA00010940"/>
    </source>
</evidence>
<gene>
    <name evidence="11" type="ORF">GSOID_T00000529001</name>
</gene>
<proteinExistence type="inferred from homology"/>
<evidence type="ECO:0000256" key="4">
    <source>
        <dbReference type="ARBA" id="ARBA00023125"/>
    </source>
</evidence>
<dbReference type="SMART" id="SM01372">
    <property type="entry name" value="E2F_TDP"/>
    <property type="match status" value="1"/>
</dbReference>
<feature type="coiled-coil region" evidence="8">
    <location>
        <begin position="109"/>
        <end position="136"/>
    </location>
</feature>
<dbReference type="SUPFAM" id="SSF46785">
    <property type="entry name" value="Winged helix' DNA-binding domain"/>
    <property type="match status" value="1"/>
</dbReference>
<evidence type="ECO:0000256" key="3">
    <source>
        <dbReference type="ARBA" id="ARBA00023015"/>
    </source>
</evidence>
<keyword evidence="12" id="KW-1185">Reference proteome</keyword>
<feature type="region of interest" description="Disordered" evidence="9">
    <location>
        <begin position="1"/>
        <end position="39"/>
    </location>
</feature>
<dbReference type="SUPFAM" id="SSF144074">
    <property type="entry name" value="E2F-DP heterodimerization region"/>
    <property type="match status" value="1"/>
</dbReference>
<dbReference type="InterPro" id="IPR003316">
    <property type="entry name" value="E2F_WHTH_DNA-bd_dom"/>
</dbReference>
<dbReference type="InterPro" id="IPR037241">
    <property type="entry name" value="E2F-DP_heterodim"/>
</dbReference>
<dbReference type="PANTHER" id="PTHR12081">
    <property type="entry name" value="TRANSCRIPTION FACTOR E2F"/>
    <property type="match status" value="1"/>
</dbReference>
<evidence type="ECO:0000313" key="12">
    <source>
        <dbReference type="Proteomes" id="UP000001307"/>
    </source>
</evidence>
<feature type="compositionally biased region" description="Polar residues" evidence="9">
    <location>
        <begin position="1"/>
        <end position="17"/>
    </location>
</feature>
<evidence type="ECO:0000256" key="7">
    <source>
        <dbReference type="RuleBase" id="RU003796"/>
    </source>
</evidence>
<dbReference type="InParanoid" id="E4WRZ9"/>
<dbReference type="Pfam" id="PF02319">
    <property type="entry name" value="WHD_E2F_TDP"/>
    <property type="match status" value="1"/>
</dbReference>
<dbReference type="Gene3D" id="6.10.250.540">
    <property type="match status" value="1"/>
</dbReference>
<dbReference type="PANTHER" id="PTHR12081:SF18">
    <property type="entry name" value="TRANSCRIPTION FACTOR E2F2-RELATED"/>
    <property type="match status" value="1"/>
</dbReference>
<dbReference type="Pfam" id="PF16421">
    <property type="entry name" value="E2F_CC-MB"/>
    <property type="match status" value="1"/>
</dbReference>
<evidence type="ECO:0000256" key="6">
    <source>
        <dbReference type="ARBA" id="ARBA00023242"/>
    </source>
</evidence>
<evidence type="ECO:0000256" key="9">
    <source>
        <dbReference type="SAM" id="MobiDB-lite"/>
    </source>
</evidence>
<dbReference type="FunFam" id="1.10.10.10:FF:000458">
    <property type="entry name" value="E2F-like (Mammalian transcription factor)"/>
    <property type="match status" value="1"/>
</dbReference>
<dbReference type="Gene3D" id="1.10.10.10">
    <property type="entry name" value="Winged helix-like DNA-binding domain superfamily/Winged helix DNA-binding domain"/>
    <property type="match status" value="1"/>
</dbReference>
<evidence type="ECO:0000256" key="5">
    <source>
        <dbReference type="ARBA" id="ARBA00023163"/>
    </source>
</evidence>
<dbReference type="InterPro" id="IPR015633">
    <property type="entry name" value="E2F"/>
</dbReference>
<sequence length="282" mass="31459">MSSLSSSIPRPNLSHCSSPRFFTDGDESDNTPNRKADTSLGATAKRFVTLLTSSSEQTIELNEAARRLQAPKRRIYDVTNVLEGIGLVSKKTKNHFQWVGGDVDTENSVENDEQEIANLRKRDAELTQAIEQQEIQLRALTECNDKLGYVTCDDLRSIFRNHLVLCLKAPPDTKVQVPEPSGGEFPYEMLLKSTKGPIDCYLCPEDAQNSTMNSSKNTTINLSKKDTTLTTEEDESDVIEPANSSHNDSNGSRFLPFSPLSETDYLFTLDENEGLQNLFDIQ</sequence>
<dbReference type="OrthoDB" id="1743261at2759"/>
<feature type="domain" description="E2F/DP family winged-helix DNA-binding" evidence="10">
    <location>
        <begin position="35"/>
        <end position="100"/>
    </location>
</feature>
<keyword evidence="5 7" id="KW-0804">Transcription</keyword>
<dbReference type="FunCoup" id="E4WRZ9">
    <property type="interactions" value="247"/>
</dbReference>
<reference evidence="11" key="1">
    <citation type="journal article" date="2010" name="Science">
        <title>Plasticity of animal genome architecture unmasked by rapid evolution of a pelagic tunicate.</title>
        <authorList>
            <person name="Denoeud F."/>
            <person name="Henriet S."/>
            <person name="Mungpakdee S."/>
            <person name="Aury J.M."/>
            <person name="Da Silva C."/>
            <person name="Brinkmann H."/>
            <person name="Mikhaleva J."/>
            <person name="Olsen L.C."/>
            <person name="Jubin C."/>
            <person name="Canestro C."/>
            <person name="Bouquet J.M."/>
            <person name="Danks G."/>
            <person name="Poulain J."/>
            <person name="Campsteijn C."/>
            <person name="Adamski M."/>
            <person name="Cross I."/>
            <person name="Yadetie F."/>
            <person name="Muffato M."/>
            <person name="Louis A."/>
            <person name="Butcher S."/>
            <person name="Tsagkogeorga G."/>
            <person name="Konrad A."/>
            <person name="Singh S."/>
            <person name="Jensen M.F."/>
            <person name="Cong E.H."/>
            <person name="Eikeseth-Otteraa H."/>
            <person name="Noel B."/>
            <person name="Anthouard V."/>
            <person name="Porcel B.M."/>
            <person name="Kachouri-Lafond R."/>
            <person name="Nishino A."/>
            <person name="Ugolini M."/>
            <person name="Chourrout P."/>
            <person name="Nishida H."/>
            <person name="Aasland R."/>
            <person name="Huzurbazar S."/>
            <person name="Westhof E."/>
            <person name="Delsuc F."/>
            <person name="Lehrach H."/>
            <person name="Reinhardt R."/>
            <person name="Weissenbach J."/>
            <person name="Roy S.W."/>
            <person name="Artiguenave F."/>
            <person name="Postlethwait J.H."/>
            <person name="Manak J.R."/>
            <person name="Thompson E.M."/>
            <person name="Jaillon O."/>
            <person name="Du Pasquier L."/>
            <person name="Boudinot P."/>
            <person name="Liberles D.A."/>
            <person name="Volff J.N."/>
            <person name="Philippe H."/>
            <person name="Lenhard B."/>
            <person name="Roest Crollius H."/>
            <person name="Wincker P."/>
            <person name="Chourrout D."/>
        </authorList>
    </citation>
    <scope>NUCLEOTIDE SEQUENCE [LARGE SCALE GENOMIC DNA]</scope>
</reference>
<name>E4WRZ9_OIKDI</name>
<keyword evidence="4 7" id="KW-0238">DNA-binding</keyword>
<organism evidence="11">
    <name type="scientific">Oikopleura dioica</name>
    <name type="common">Tunicate</name>
    <dbReference type="NCBI Taxonomy" id="34765"/>
    <lineage>
        <taxon>Eukaryota</taxon>
        <taxon>Metazoa</taxon>
        <taxon>Chordata</taxon>
        <taxon>Tunicata</taxon>
        <taxon>Appendicularia</taxon>
        <taxon>Copelata</taxon>
        <taxon>Oikopleuridae</taxon>
        <taxon>Oikopleura</taxon>
    </lineage>
</organism>
<evidence type="ECO:0000256" key="8">
    <source>
        <dbReference type="SAM" id="Coils"/>
    </source>
</evidence>
<comment type="subcellular location">
    <subcellularLocation>
        <location evidence="1 7">Nucleus</location>
    </subcellularLocation>
</comment>
<evidence type="ECO:0000259" key="10">
    <source>
        <dbReference type="SMART" id="SM01372"/>
    </source>
</evidence>
<feature type="compositionally biased region" description="Polar residues" evidence="9">
    <location>
        <begin position="242"/>
        <end position="252"/>
    </location>
</feature>
<dbReference type="CDD" id="cd14660">
    <property type="entry name" value="E2F_DD"/>
    <property type="match status" value="1"/>
</dbReference>
<dbReference type="InterPro" id="IPR036390">
    <property type="entry name" value="WH_DNA-bd_sf"/>
</dbReference>
<evidence type="ECO:0000313" key="11">
    <source>
        <dbReference type="EMBL" id="CBY20531.1"/>
    </source>
</evidence>
<dbReference type="GO" id="GO:0090575">
    <property type="term" value="C:RNA polymerase II transcription regulator complex"/>
    <property type="evidence" value="ECO:0007669"/>
    <property type="project" value="TreeGrafter"/>
</dbReference>
<dbReference type="InterPro" id="IPR036388">
    <property type="entry name" value="WH-like_DNA-bd_sf"/>
</dbReference>
<accession>E4WRZ9</accession>
<dbReference type="Proteomes" id="UP000001307">
    <property type="component" value="Unassembled WGS sequence"/>
</dbReference>
<keyword evidence="3 7" id="KW-0805">Transcription regulation</keyword>
<keyword evidence="6 7" id="KW-0539">Nucleus</keyword>
<dbReference type="EMBL" id="FN653015">
    <property type="protein sequence ID" value="CBY20531.1"/>
    <property type="molecule type" value="Genomic_DNA"/>
</dbReference>
<keyword evidence="8" id="KW-0175">Coiled coil</keyword>
<dbReference type="GO" id="GO:0000978">
    <property type="term" value="F:RNA polymerase II cis-regulatory region sequence-specific DNA binding"/>
    <property type="evidence" value="ECO:0007669"/>
    <property type="project" value="InterPro"/>
</dbReference>